<evidence type="ECO:0000313" key="2">
    <source>
        <dbReference type="EMBL" id="SPC78427.1"/>
    </source>
</evidence>
<keyword evidence="1" id="KW-1133">Transmembrane helix</keyword>
<reference evidence="2" key="1">
    <citation type="submission" date="2018-02" db="EMBL/GenBank/DDBJ databases">
        <authorList>
            <person name="Cohen D.B."/>
            <person name="Kent A.D."/>
        </authorList>
    </citation>
    <scope>NUCLEOTIDE SEQUENCE</scope>
</reference>
<dbReference type="PANTHER" id="PTHR31170:SF25">
    <property type="entry name" value="BNAA09G04570D PROTEIN"/>
    <property type="match status" value="1"/>
</dbReference>
<feature type="transmembrane region" description="Helical" evidence="1">
    <location>
        <begin position="370"/>
        <end position="393"/>
    </location>
</feature>
<dbReference type="InterPro" id="IPR004158">
    <property type="entry name" value="DUF247_pln"/>
</dbReference>
<evidence type="ECO:0000256" key="1">
    <source>
        <dbReference type="SAM" id="Phobius"/>
    </source>
</evidence>
<accession>A0A2N9EHL4</accession>
<keyword evidence="1" id="KW-0472">Membrane</keyword>
<dbReference type="Pfam" id="PF03140">
    <property type="entry name" value="DUF247"/>
    <property type="match status" value="2"/>
</dbReference>
<name>A0A2N9EHL4_FAGSY</name>
<sequence length="401" mass="46323">MARFKTVDKAAKENKKNKSQCQSPTPKIQKVIFLLRDTKDFEKYYEPRVVSLGPIHHGKEKYQLGEKYKLLLTSEFVKGSGKKINALYMKIERRIKKLKDCFEEEVIKKYDGDDEGLAWLLFVDGCAILQYMYCATNKDKFDDLSIKNDSVVFADQDLFLLENQVPYCLLKWLMGWSKNKEELEISIKKFIKEHVEVPRPKYHSSIFRCACLSSLSWKQKQAESSHSKQKPRDPTHLLDLLRTSLLDTHQPINPKKQNGQNTWQSYRNVQELRAAVWISKMTLGSPSYISFLDSLIDEANDVKLLRKAGVLYNCLGSDEEVAKLFNEIGTNLVPSIEIYSDVRLEIQKHYNNTLRNWIAQVIHNHFSSPWAFIAFFGALLALALTITQTWYAVHPSSGPCN</sequence>
<dbReference type="PANTHER" id="PTHR31170">
    <property type="entry name" value="BNAC04G53230D PROTEIN"/>
    <property type="match status" value="1"/>
</dbReference>
<dbReference type="AlphaFoldDB" id="A0A2N9EHL4"/>
<protein>
    <submittedName>
        <fullName evidence="2">Uncharacterized protein</fullName>
    </submittedName>
</protein>
<dbReference type="EMBL" id="OIVN01000332">
    <property type="protein sequence ID" value="SPC78427.1"/>
    <property type="molecule type" value="Genomic_DNA"/>
</dbReference>
<gene>
    <name evidence="2" type="ORF">FSB_LOCUS6309</name>
</gene>
<organism evidence="2">
    <name type="scientific">Fagus sylvatica</name>
    <name type="common">Beechnut</name>
    <dbReference type="NCBI Taxonomy" id="28930"/>
    <lineage>
        <taxon>Eukaryota</taxon>
        <taxon>Viridiplantae</taxon>
        <taxon>Streptophyta</taxon>
        <taxon>Embryophyta</taxon>
        <taxon>Tracheophyta</taxon>
        <taxon>Spermatophyta</taxon>
        <taxon>Magnoliopsida</taxon>
        <taxon>eudicotyledons</taxon>
        <taxon>Gunneridae</taxon>
        <taxon>Pentapetalae</taxon>
        <taxon>rosids</taxon>
        <taxon>fabids</taxon>
        <taxon>Fagales</taxon>
        <taxon>Fagaceae</taxon>
        <taxon>Fagus</taxon>
    </lineage>
</organism>
<proteinExistence type="predicted"/>
<keyword evidence="1" id="KW-0812">Transmembrane</keyword>